<comment type="subunit">
    <text evidence="4">The methyltransferase is composed of M and S polypeptides.</text>
</comment>
<dbReference type="EC" id="3.1.21.3" evidence="8"/>
<evidence type="ECO:0000313" key="8">
    <source>
        <dbReference type="EMBL" id="AKE62642.1"/>
    </source>
</evidence>
<evidence type="ECO:0000313" key="9">
    <source>
        <dbReference type="Proteomes" id="UP000034103"/>
    </source>
</evidence>
<feature type="compositionally biased region" description="Low complexity" evidence="6">
    <location>
        <begin position="279"/>
        <end position="289"/>
    </location>
</feature>
<evidence type="ECO:0000256" key="3">
    <source>
        <dbReference type="ARBA" id="ARBA00023125"/>
    </source>
</evidence>
<evidence type="ECO:0000256" key="5">
    <source>
        <dbReference type="SAM" id="Coils"/>
    </source>
</evidence>
<dbReference type="PANTHER" id="PTHR43140:SF1">
    <property type="entry name" value="TYPE I RESTRICTION ENZYME ECOKI SPECIFICITY SUBUNIT"/>
    <property type="match status" value="1"/>
</dbReference>
<feature type="region of interest" description="Disordered" evidence="6">
    <location>
        <begin position="270"/>
        <end position="294"/>
    </location>
</feature>
<protein>
    <submittedName>
        <fullName evidence="8">Type I restriction-modification system, specificity subunit S</fullName>
        <ecNumber evidence="8">3.1.21.3</ecNumber>
    </submittedName>
</protein>
<name>A0A0F6U158_MICAE</name>
<keyword evidence="5" id="KW-0175">Coiled coil</keyword>
<dbReference type="EMBL" id="CP011304">
    <property type="protein sequence ID" value="AKE62642.1"/>
    <property type="molecule type" value="Genomic_DNA"/>
</dbReference>
<reference evidence="8 9" key="1">
    <citation type="journal article" date="2015" name="Genome Announc.">
        <title>Complete Genome Sequence of Microcystis aeruginosa NIES-2549, a Bloom-Forming Cyanobacterium from Lake Kasumigaura, Japan.</title>
        <authorList>
            <person name="Yamaguchi H."/>
            <person name="Suzuki S."/>
            <person name="Tanabe Y."/>
            <person name="Osana Y."/>
            <person name="Shimura Y."/>
            <person name="Ishida K."/>
            <person name="Kawachi M."/>
        </authorList>
    </citation>
    <scope>NUCLEOTIDE SEQUENCE [LARGE SCALE GENOMIC DNA]</scope>
    <source>
        <strain evidence="8 9">NIES-2549</strain>
    </source>
</reference>
<evidence type="ECO:0000259" key="7">
    <source>
        <dbReference type="Pfam" id="PF01420"/>
    </source>
</evidence>
<dbReference type="REBASE" id="110160">
    <property type="entry name" value="S.Mae2549ORF278P"/>
</dbReference>
<dbReference type="InterPro" id="IPR051212">
    <property type="entry name" value="Type-I_RE_S_subunit"/>
</dbReference>
<feature type="domain" description="Type I restriction modification DNA specificity" evidence="7">
    <location>
        <begin position="81"/>
        <end position="195"/>
    </location>
</feature>
<dbReference type="GO" id="GO:0003677">
    <property type="term" value="F:DNA binding"/>
    <property type="evidence" value="ECO:0007669"/>
    <property type="project" value="UniProtKB-KW"/>
</dbReference>
<dbReference type="GO" id="GO:0009035">
    <property type="term" value="F:type I site-specific deoxyribonuclease activity"/>
    <property type="evidence" value="ECO:0007669"/>
    <property type="project" value="UniProtKB-EC"/>
</dbReference>
<keyword evidence="8" id="KW-0378">Hydrolase</keyword>
<evidence type="ECO:0000256" key="4">
    <source>
        <dbReference type="ARBA" id="ARBA00038652"/>
    </source>
</evidence>
<evidence type="ECO:0000256" key="6">
    <source>
        <dbReference type="SAM" id="MobiDB-lite"/>
    </source>
</evidence>
<dbReference type="InterPro" id="IPR000055">
    <property type="entry name" value="Restrct_endonuc_typeI_TRD"/>
</dbReference>
<keyword evidence="2" id="KW-0680">Restriction system</keyword>
<dbReference type="SUPFAM" id="SSF116734">
    <property type="entry name" value="DNA methylase specificity domain"/>
    <property type="match status" value="2"/>
</dbReference>
<evidence type="ECO:0000256" key="2">
    <source>
        <dbReference type="ARBA" id="ARBA00022747"/>
    </source>
</evidence>
<gene>
    <name evidence="8" type="ORF">MYAER_0280</name>
</gene>
<sequence>MTLQDVMELANSNYSDLPPGWTKSAIEELIGHDGIFCDGDWVESKDQDPNGEVRLIQLADIGDGFFKDQSDRFLTFKKSIELNCTYLQKGDILVARLPDPLGRACIFPLSGIKKFVTVVDVCIIRNNSNLINSQYLLYLINSPQTRLEVDKYKSGSTRKRISRKNFAKIQFPIAPLPEQHRIVEKIEELFSELDNGVAYLKKALEQLKTYRQAVLKWAFEGKLTEKWRNTHQDSLEDADTLLEQIKAERKRHYQQQLEDWKQALKEWENNGKETKKPTKPQQPKDLPPLTKEELSNLPSLPNGWMWVKVEELGEVQLGRQRSPKNRSKDFPTKYIRAANITEKGLNLDDIMDMEFTPSEQERYRLKYGDIILSEASGSSEQVGKPAMWKNQIKNCCFQNTVIRLRPICISSEYLLNLFLSYYRNGVFSQVASGVGINHLSANKFSLITVAIAPMQEQTQIVQEIESRLSVCDQLEATLTENLDKAEALRQSILKRAFEGKLVL</sequence>
<feature type="coiled-coil region" evidence="5">
    <location>
        <begin position="228"/>
        <end position="270"/>
    </location>
</feature>
<accession>A0A0F6U158</accession>
<proteinExistence type="inferred from homology"/>
<dbReference type="InterPro" id="IPR044946">
    <property type="entry name" value="Restrct_endonuc_typeI_TRD_sf"/>
</dbReference>
<dbReference type="PANTHER" id="PTHR43140">
    <property type="entry name" value="TYPE-1 RESTRICTION ENZYME ECOKI SPECIFICITY PROTEIN"/>
    <property type="match status" value="1"/>
</dbReference>
<dbReference type="Pfam" id="PF01420">
    <property type="entry name" value="Methylase_S"/>
    <property type="match status" value="2"/>
</dbReference>
<dbReference type="Gene3D" id="3.90.220.20">
    <property type="entry name" value="DNA methylase specificity domains"/>
    <property type="match status" value="2"/>
</dbReference>
<dbReference type="HOGENOM" id="CLU_021095_10_2_3"/>
<dbReference type="Proteomes" id="UP000034103">
    <property type="component" value="Chromosome"/>
</dbReference>
<dbReference type="CDD" id="cd17253">
    <property type="entry name" value="RMtype1_S_Eco933I-TRD2-CR2_like"/>
    <property type="match status" value="1"/>
</dbReference>
<evidence type="ECO:0000256" key="1">
    <source>
        <dbReference type="ARBA" id="ARBA00010923"/>
    </source>
</evidence>
<dbReference type="RefSeq" id="WP_046660648.1">
    <property type="nucleotide sequence ID" value="NZ_CP011304.1"/>
</dbReference>
<dbReference type="PATRIC" id="fig|1641812.3.peg.292"/>
<keyword evidence="3" id="KW-0238">DNA-binding</keyword>
<dbReference type="AlphaFoldDB" id="A0A0F6U158"/>
<organism evidence="8 9">
    <name type="scientific">Microcystis aeruginosa NIES-2549</name>
    <dbReference type="NCBI Taxonomy" id="1641812"/>
    <lineage>
        <taxon>Bacteria</taxon>
        <taxon>Bacillati</taxon>
        <taxon>Cyanobacteriota</taxon>
        <taxon>Cyanophyceae</taxon>
        <taxon>Oscillatoriophycideae</taxon>
        <taxon>Chroococcales</taxon>
        <taxon>Microcystaceae</taxon>
        <taxon>Microcystis</taxon>
    </lineage>
</organism>
<dbReference type="GO" id="GO:0009307">
    <property type="term" value="P:DNA restriction-modification system"/>
    <property type="evidence" value="ECO:0007669"/>
    <property type="project" value="UniProtKB-KW"/>
</dbReference>
<feature type="domain" description="Type I restriction modification DNA specificity" evidence="7">
    <location>
        <begin position="301"/>
        <end position="482"/>
    </location>
</feature>
<comment type="similarity">
    <text evidence="1">Belongs to the type-I restriction system S methylase family.</text>
</comment>